<evidence type="ECO:0000313" key="2">
    <source>
        <dbReference type="Proteomes" id="UP000814128"/>
    </source>
</evidence>
<gene>
    <name evidence="1" type="ORF">K488DRAFT_51662</name>
</gene>
<accession>A0ACB8QIW2</accession>
<proteinExistence type="predicted"/>
<organism evidence="1 2">
    <name type="scientific">Vararia minispora EC-137</name>
    <dbReference type="NCBI Taxonomy" id="1314806"/>
    <lineage>
        <taxon>Eukaryota</taxon>
        <taxon>Fungi</taxon>
        <taxon>Dikarya</taxon>
        <taxon>Basidiomycota</taxon>
        <taxon>Agaricomycotina</taxon>
        <taxon>Agaricomycetes</taxon>
        <taxon>Russulales</taxon>
        <taxon>Lachnocladiaceae</taxon>
        <taxon>Vararia</taxon>
    </lineage>
</organism>
<evidence type="ECO:0000313" key="1">
    <source>
        <dbReference type="EMBL" id="KAI0031643.1"/>
    </source>
</evidence>
<dbReference type="Proteomes" id="UP000814128">
    <property type="component" value="Unassembled WGS sequence"/>
</dbReference>
<dbReference type="EMBL" id="MU273572">
    <property type="protein sequence ID" value="KAI0031643.1"/>
    <property type="molecule type" value="Genomic_DNA"/>
</dbReference>
<sequence>MESTTSELTTTANGDIGHADADDAERLGFDRVGYLFGHPIVHSMSPLLHQTVYAALGLNWAQLPLDSTDIPAFLARARRLSFYGASVTMPHKVAILRHLDALAPEAAAVGAANTVFVRTDPATGARTLVGTNTDVIGVRDALRHNGANLAGRPTLVLGGGGAARSAVYALRILLGAADIYIVNRDADEAAAVIAECAARGLGDGITYIDDPACVPALAPPAAIVACVPDLAPATEAERRARAVLDAFLASKHKGILLEMCYHPTPWTAIARAAEDAGWQVVLGTEAMIYQGLEQDRYWTGRPVEELPLDAVRKVVATELANAMHPSA</sequence>
<name>A0ACB8QIW2_9AGAM</name>
<keyword evidence="2" id="KW-1185">Reference proteome</keyword>
<protein>
    <submittedName>
        <fullName evidence="1">Quinate dehydrogenase</fullName>
    </submittedName>
</protein>
<comment type="caution">
    <text evidence="1">The sequence shown here is derived from an EMBL/GenBank/DDBJ whole genome shotgun (WGS) entry which is preliminary data.</text>
</comment>
<reference evidence="1" key="1">
    <citation type="submission" date="2021-02" db="EMBL/GenBank/DDBJ databases">
        <authorList>
            <consortium name="DOE Joint Genome Institute"/>
            <person name="Ahrendt S."/>
            <person name="Looney B.P."/>
            <person name="Miyauchi S."/>
            <person name="Morin E."/>
            <person name="Drula E."/>
            <person name="Courty P.E."/>
            <person name="Chicoki N."/>
            <person name="Fauchery L."/>
            <person name="Kohler A."/>
            <person name="Kuo A."/>
            <person name="Labutti K."/>
            <person name="Pangilinan J."/>
            <person name="Lipzen A."/>
            <person name="Riley R."/>
            <person name="Andreopoulos W."/>
            <person name="He G."/>
            <person name="Johnson J."/>
            <person name="Barry K.W."/>
            <person name="Grigoriev I.V."/>
            <person name="Nagy L."/>
            <person name="Hibbett D."/>
            <person name="Henrissat B."/>
            <person name="Matheny P.B."/>
            <person name="Labbe J."/>
            <person name="Martin F."/>
        </authorList>
    </citation>
    <scope>NUCLEOTIDE SEQUENCE</scope>
    <source>
        <strain evidence="1">EC-137</strain>
    </source>
</reference>
<reference evidence="1" key="2">
    <citation type="journal article" date="2022" name="New Phytol.">
        <title>Evolutionary transition to the ectomycorrhizal habit in the genomes of a hyperdiverse lineage of mushroom-forming fungi.</title>
        <authorList>
            <person name="Looney B."/>
            <person name="Miyauchi S."/>
            <person name="Morin E."/>
            <person name="Drula E."/>
            <person name="Courty P.E."/>
            <person name="Kohler A."/>
            <person name="Kuo A."/>
            <person name="LaButti K."/>
            <person name="Pangilinan J."/>
            <person name="Lipzen A."/>
            <person name="Riley R."/>
            <person name="Andreopoulos W."/>
            <person name="He G."/>
            <person name="Johnson J."/>
            <person name="Nolan M."/>
            <person name="Tritt A."/>
            <person name="Barry K.W."/>
            <person name="Grigoriev I.V."/>
            <person name="Nagy L.G."/>
            <person name="Hibbett D."/>
            <person name="Henrissat B."/>
            <person name="Matheny P.B."/>
            <person name="Labbe J."/>
            <person name="Martin F.M."/>
        </authorList>
    </citation>
    <scope>NUCLEOTIDE SEQUENCE</scope>
    <source>
        <strain evidence="1">EC-137</strain>
    </source>
</reference>